<evidence type="ECO:0000259" key="1">
    <source>
        <dbReference type="Pfam" id="PF01738"/>
    </source>
</evidence>
<dbReference type="AlphaFoldDB" id="A0A1I4V2V9"/>
<dbReference type="InterPro" id="IPR029058">
    <property type="entry name" value="AB_hydrolase_fold"/>
</dbReference>
<dbReference type="Gene3D" id="3.40.50.1820">
    <property type="entry name" value="alpha/beta hydrolase"/>
    <property type="match status" value="1"/>
</dbReference>
<proteinExistence type="predicted"/>
<evidence type="ECO:0000313" key="3">
    <source>
        <dbReference type="Proteomes" id="UP000233491"/>
    </source>
</evidence>
<keyword evidence="2" id="KW-0378">Hydrolase</keyword>
<evidence type="ECO:0000313" key="2">
    <source>
        <dbReference type="EMBL" id="PKR88717.1"/>
    </source>
</evidence>
<gene>
    <name evidence="2" type="ORF">CXZ10_13275</name>
</gene>
<dbReference type="Pfam" id="PF01738">
    <property type="entry name" value="DLH"/>
    <property type="match status" value="1"/>
</dbReference>
<feature type="domain" description="Dienelactone hydrolase" evidence="1">
    <location>
        <begin position="3"/>
        <end position="188"/>
    </location>
</feature>
<accession>A0A1I4V2V9</accession>
<keyword evidence="3" id="KW-1185">Reference proteome</keyword>
<dbReference type="SUPFAM" id="SSF53474">
    <property type="entry name" value="alpha/beta-Hydrolases"/>
    <property type="match status" value="1"/>
</dbReference>
<reference evidence="2 3" key="1">
    <citation type="submission" date="2017-12" db="EMBL/GenBank/DDBJ databases">
        <title>Anaerobic carbon monoxide metabolism by Pleomorphomonas carboxyditropha sp. nov., a new mesophilic hydrogenogenic carboxidotroph.</title>
        <authorList>
            <person name="Esquivel-Elizondo S."/>
            <person name="Krajmalnik-Brown R."/>
        </authorList>
    </citation>
    <scope>NUCLEOTIDE SEQUENCE [LARGE SCALE GENOMIC DNA]</scope>
    <source>
        <strain evidence="2 3">R5-392</strain>
    </source>
</reference>
<sequence length="189" mass="20389">MASVVLFHSVLGLRPVELAAAERMRAAGHSVSVPDLFAGAVADTVDRGMELVEEIGWDRICERAKAALSGLPAATVLAGFSMGCGVVASVWPERPETPGVLLLHAPADIPSGMDITGRRAQLHVGERDDLWPAEDLRRWQMAAELAGMAAELFIYPGAGHFYTDPSLPDHHRLATEETWARALRFLGEV</sequence>
<dbReference type="PANTHER" id="PTHR46623">
    <property type="entry name" value="CARBOXYMETHYLENEBUTENOLIDASE-RELATED"/>
    <property type="match status" value="1"/>
</dbReference>
<dbReference type="GO" id="GO:0016787">
    <property type="term" value="F:hydrolase activity"/>
    <property type="evidence" value="ECO:0007669"/>
    <property type="project" value="UniProtKB-KW"/>
</dbReference>
<protein>
    <submittedName>
        <fullName evidence="2">Dienelactone hydrolase</fullName>
    </submittedName>
</protein>
<comment type="caution">
    <text evidence="2">The sequence shown here is derived from an EMBL/GenBank/DDBJ whole genome shotgun (WGS) entry which is preliminary data.</text>
</comment>
<name>A0A1I4V2V9_9HYPH</name>
<dbReference type="InterPro" id="IPR002925">
    <property type="entry name" value="Dienelactn_hydro"/>
</dbReference>
<dbReference type="RefSeq" id="WP_101289834.1">
    <property type="nucleotide sequence ID" value="NZ_FOUQ01000010.1"/>
</dbReference>
<dbReference type="Proteomes" id="UP000233491">
    <property type="component" value="Unassembled WGS sequence"/>
</dbReference>
<dbReference type="InterPro" id="IPR051049">
    <property type="entry name" value="Dienelactone_hydrolase-like"/>
</dbReference>
<dbReference type="OrthoDB" id="2834584at2"/>
<dbReference type="EMBL" id="PJNW01000010">
    <property type="protein sequence ID" value="PKR88717.1"/>
    <property type="molecule type" value="Genomic_DNA"/>
</dbReference>
<organism evidence="2 3">
    <name type="scientific">Pleomorphomonas diazotrophica</name>
    <dbReference type="NCBI Taxonomy" id="1166257"/>
    <lineage>
        <taxon>Bacteria</taxon>
        <taxon>Pseudomonadati</taxon>
        <taxon>Pseudomonadota</taxon>
        <taxon>Alphaproteobacteria</taxon>
        <taxon>Hyphomicrobiales</taxon>
        <taxon>Pleomorphomonadaceae</taxon>
        <taxon>Pleomorphomonas</taxon>
    </lineage>
</organism>
<dbReference type="PANTHER" id="PTHR46623:SF6">
    <property type="entry name" value="ALPHA_BETA-HYDROLASES SUPERFAMILY PROTEIN"/>
    <property type="match status" value="1"/>
</dbReference>